<dbReference type="PRINTS" id="PR00111">
    <property type="entry name" value="ABHYDROLASE"/>
</dbReference>
<organism evidence="2 3">
    <name type="scientific">Halobacillus alkaliphilus</name>
    <dbReference type="NCBI Taxonomy" id="396056"/>
    <lineage>
        <taxon>Bacteria</taxon>
        <taxon>Bacillati</taxon>
        <taxon>Bacillota</taxon>
        <taxon>Bacilli</taxon>
        <taxon>Bacillales</taxon>
        <taxon>Bacillaceae</taxon>
        <taxon>Halobacillus</taxon>
    </lineage>
</organism>
<dbReference type="OrthoDB" id="2357020at2"/>
<dbReference type="InterPro" id="IPR000073">
    <property type="entry name" value="AB_hydrolase_1"/>
</dbReference>
<keyword evidence="3" id="KW-1185">Reference proteome</keyword>
<dbReference type="Gene3D" id="3.40.50.1820">
    <property type="entry name" value="alpha/beta hydrolase"/>
    <property type="match status" value="1"/>
</dbReference>
<dbReference type="Pfam" id="PF00561">
    <property type="entry name" value="Abhydrolase_1"/>
    <property type="match status" value="1"/>
</dbReference>
<dbReference type="Proteomes" id="UP000198897">
    <property type="component" value="Unassembled WGS sequence"/>
</dbReference>
<dbReference type="RefSeq" id="WP_089753719.1">
    <property type="nucleotide sequence ID" value="NZ_FOOG01000040.1"/>
</dbReference>
<reference evidence="3" key="1">
    <citation type="submission" date="2016-10" db="EMBL/GenBank/DDBJ databases">
        <authorList>
            <person name="Varghese N."/>
            <person name="Submissions S."/>
        </authorList>
    </citation>
    <scope>NUCLEOTIDE SEQUENCE [LARGE SCALE GENOMIC DNA]</scope>
    <source>
        <strain evidence="3">FP5</strain>
    </source>
</reference>
<accession>A0A1I2RIL0</accession>
<gene>
    <name evidence="2" type="ORF">SAMN05216353_1404</name>
</gene>
<evidence type="ECO:0000259" key="1">
    <source>
        <dbReference type="Pfam" id="PF00561"/>
    </source>
</evidence>
<dbReference type="InterPro" id="IPR029058">
    <property type="entry name" value="AB_hydrolase_fold"/>
</dbReference>
<dbReference type="SUPFAM" id="SSF53474">
    <property type="entry name" value="alpha/beta-Hydrolases"/>
    <property type="match status" value="1"/>
</dbReference>
<dbReference type="PANTHER" id="PTHR43798">
    <property type="entry name" value="MONOACYLGLYCEROL LIPASE"/>
    <property type="match status" value="1"/>
</dbReference>
<dbReference type="AlphaFoldDB" id="A0A1I2RIL0"/>
<dbReference type="EMBL" id="FOOG01000040">
    <property type="protein sequence ID" value="SFG39943.1"/>
    <property type="molecule type" value="Genomic_DNA"/>
</dbReference>
<feature type="domain" description="AB hydrolase-1" evidence="1">
    <location>
        <begin position="30"/>
        <end position="265"/>
    </location>
</feature>
<evidence type="ECO:0000313" key="2">
    <source>
        <dbReference type="EMBL" id="SFG39943.1"/>
    </source>
</evidence>
<dbReference type="PANTHER" id="PTHR43798:SF33">
    <property type="entry name" value="HYDROLASE, PUTATIVE (AFU_ORTHOLOGUE AFUA_2G14860)-RELATED"/>
    <property type="match status" value="1"/>
</dbReference>
<evidence type="ECO:0000313" key="3">
    <source>
        <dbReference type="Proteomes" id="UP000198897"/>
    </source>
</evidence>
<protein>
    <submittedName>
        <fullName evidence="2">Pimeloyl-ACP methyl ester carboxylesterase</fullName>
    </submittedName>
</protein>
<dbReference type="InterPro" id="IPR050266">
    <property type="entry name" value="AB_hydrolase_sf"/>
</dbReference>
<dbReference type="GO" id="GO:0016020">
    <property type="term" value="C:membrane"/>
    <property type="evidence" value="ECO:0007669"/>
    <property type="project" value="TreeGrafter"/>
</dbReference>
<proteinExistence type="predicted"/>
<sequence length="280" mass="31816">MEDFYAEIIGTGKDAIFLPAGGLPGVEGLNIAEHLKDDFRVHMMDLPGIGRSAGIAEKCTSKVMADWLKEYLDNQGIEKALLIGHSFGGGFAISFAHYYPERVTQLFLLDQGHKDFPRIPFHEFGPFALAFPILNWMVRLCRRPVLKILHPLFSNPHSEDVEKDIDRFCEAANLPKSNYIDHTFYTPCEVTIEGLNVMFGFYNLSLVSMVQKLAVPTTLYYASFQGVNKSEEARTIKAIDHLLKRRNSKLTIKRVDGGHYVHWNNDYVKNHIAEQSVLFH</sequence>
<name>A0A1I2RIL0_9BACI</name>